<dbReference type="AlphaFoldDB" id="A0A9D4F798"/>
<comment type="caution">
    <text evidence="2">The sequence shown here is derived from an EMBL/GenBank/DDBJ whole genome shotgun (WGS) entry which is preliminary data.</text>
</comment>
<sequence length="152" mass="17419">MCELYLKGSIEPDNACAILDQAIRFDFLDLKQQCLNLIENKSKCVLESDAFVEMSVEGLKEVLEMNRMLCSESEVYLACKRWASKRIESNEKHATADAIRIKLGYEIINLIRFPSMPLEQFTDVVSNDSVLTKDETLSVYQTIIKKKKCLEV</sequence>
<reference evidence="2" key="2">
    <citation type="submission" date="2020-11" db="EMBL/GenBank/DDBJ databases">
        <authorList>
            <person name="McCartney M.A."/>
            <person name="Auch B."/>
            <person name="Kono T."/>
            <person name="Mallez S."/>
            <person name="Becker A."/>
            <person name="Gohl D.M."/>
            <person name="Silverstein K.A.T."/>
            <person name="Koren S."/>
            <person name="Bechman K.B."/>
            <person name="Herman A."/>
            <person name="Abrahante J.E."/>
            <person name="Garbe J."/>
        </authorList>
    </citation>
    <scope>NUCLEOTIDE SEQUENCE</scope>
    <source>
        <strain evidence="2">Duluth1</strain>
        <tissue evidence="2">Whole animal</tissue>
    </source>
</reference>
<name>A0A9D4F798_DREPO</name>
<dbReference type="GO" id="GO:0005829">
    <property type="term" value="C:cytosol"/>
    <property type="evidence" value="ECO:0007669"/>
    <property type="project" value="TreeGrafter"/>
</dbReference>
<evidence type="ECO:0000259" key="1">
    <source>
        <dbReference type="SMART" id="SM00875"/>
    </source>
</evidence>
<dbReference type="Gene3D" id="1.25.40.420">
    <property type="match status" value="1"/>
</dbReference>
<dbReference type="PANTHER" id="PTHR45774:SF3">
    <property type="entry name" value="BTB (POZ) DOMAIN-CONTAINING 2B-RELATED"/>
    <property type="match status" value="1"/>
</dbReference>
<organism evidence="2 3">
    <name type="scientific">Dreissena polymorpha</name>
    <name type="common">Zebra mussel</name>
    <name type="synonym">Mytilus polymorpha</name>
    <dbReference type="NCBI Taxonomy" id="45954"/>
    <lineage>
        <taxon>Eukaryota</taxon>
        <taxon>Metazoa</taxon>
        <taxon>Spiralia</taxon>
        <taxon>Lophotrochozoa</taxon>
        <taxon>Mollusca</taxon>
        <taxon>Bivalvia</taxon>
        <taxon>Autobranchia</taxon>
        <taxon>Heteroconchia</taxon>
        <taxon>Euheterodonta</taxon>
        <taxon>Imparidentia</taxon>
        <taxon>Neoheterodontei</taxon>
        <taxon>Myida</taxon>
        <taxon>Dreissenoidea</taxon>
        <taxon>Dreissenidae</taxon>
        <taxon>Dreissena</taxon>
    </lineage>
</organism>
<dbReference type="PANTHER" id="PTHR45774">
    <property type="entry name" value="BTB/POZ DOMAIN-CONTAINING"/>
    <property type="match status" value="1"/>
</dbReference>
<dbReference type="SMART" id="SM00875">
    <property type="entry name" value="BACK"/>
    <property type="match status" value="1"/>
</dbReference>
<evidence type="ECO:0000313" key="2">
    <source>
        <dbReference type="EMBL" id="KAH3792586.1"/>
    </source>
</evidence>
<dbReference type="InterPro" id="IPR011705">
    <property type="entry name" value="BACK"/>
</dbReference>
<proteinExistence type="predicted"/>
<dbReference type="GO" id="GO:0022008">
    <property type="term" value="P:neurogenesis"/>
    <property type="evidence" value="ECO:0007669"/>
    <property type="project" value="TreeGrafter"/>
</dbReference>
<feature type="domain" description="BACK" evidence="1">
    <location>
        <begin position="15"/>
        <end position="126"/>
    </location>
</feature>
<keyword evidence="3" id="KW-1185">Reference proteome</keyword>
<dbReference type="Proteomes" id="UP000828390">
    <property type="component" value="Unassembled WGS sequence"/>
</dbReference>
<dbReference type="EMBL" id="JAIWYP010000007">
    <property type="protein sequence ID" value="KAH3792586.1"/>
    <property type="molecule type" value="Genomic_DNA"/>
</dbReference>
<dbReference type="Pfam" id="PF07707">
    <property type="entry name" value="BACK"/>
    <property type="match status" value="1"/>
</dbReference>
<protein>
    <recommendedName>
        <fullName evidence="1">BACK domain-containing protein</fullName>
    </recommendedName>
</protein>
<evidence type="ECO:0000313" key="3">
    <source>
        <dbReference type="Proteomes" id="UP000828390"/>
    </source>
</evidence>
<accession>A0A9D4F798</accession>
<reference evidence="2" key="1">
    <citation type="journal article" date="2019" name="bioRxiv">
        <title>The Genome of the Zebra Mussel, Dreissena polymorpha: A Resource for Invasive Species Research.</title>
        <authorList>
            <person name="McCartney M.A."/>
            <person name="Auch B."/>
            <person name="Kono T."/>
            <person name="Mallez S."/>
            <person name="Zhang Y."/>
            <person name="Obille A."/>
            <person name="Becker A."/>
            <person name="Abrahante J.E."/>
            <person name="Garbe J."/>
            <person name="Badalamenti J.P."/>
            <person name="Herman A."/>
            <person name="Mangelson H."/>
            <person name="Liachko I."/>
            <person name="Sullivan S."/>
            <person name="Sone E.D."/>
            <person name="Koren S."/>
            <person name="Silverstein K.A.T."/>
            <person name="Beckman K.B."/>
            <person name="Gohl D.M."/>
        </authorList>
    </citation>
    <scope>NUCLEOTIDE SEQUENCE</scope>
    <source>
        <strain evidence="2">Duluth1</strain>
        <tissue evidence="2">Whole animal</tissue>
    </source>
</reference>
<gene>
    <name evidence="2" type="ORF">DPMN_146082</name>
</gene>